<name>A0A7C8GVE7_9BACI</name>
<dbReference type="AlphaFoldDB" id="A0A7C8GVE7"/>
<protein>
    <submittedName>
        <fullName evidence="1">DUF3939 domain-containing protein</fullName>
    </submittedName>
</protein>
<evidence type="ECO:0000313" key="2">
    <source>
        <dbReference type="Proteomes" id="UP000480246"/>
    </source>
</evidence>
<accession>A0A7C8GVE7</accession>
<dbReference type="EMBL" id="WEID01000006">
    <property type="protein sequence ID" value="KAB8139198.1"/>
    <property type="molecule type" value="Genomic_DNA"/>
</dbReference>
<organism evidence="1 2">
    <name type="scientific">Gracilibacillus oryzae</name>
    <dbReference type="NCBI Taxonomy" id="1672701"/>
    <lineage>
        <taxon>Bacteria</taxon>
        <taxon>Bacillati</taxon>
        <taxon>Bacillota</taxon>
        <taxon>Bacilli</taxon>
        <taxon>Bacillales</taxon>
        <taxon>Bacillaceae</taxon>
        <taxon>Gracilibacillus</taxon>
    </lineage>
</organism>
<gene>
    <name evidence="1" type="ORF">F9U64_02075</name>
</gene>
<dbReference type="Proteomes" id="UP000480246">
    <property type="component" value="Unassembled WGS sequence"/>
</dbReference>
<dbReference type="Pfam" id="PF13075">
    <property type="entry name" value="DUF3939"/>
    <property type="match status" value="1"/>
</dbReference>
<reference evidence="1 2" key="1">
    <citation type="submission" date="2019-10" db="EMBL/GenBank/DDBJ databases">
        <title>Gracilibacillus sp. nov. isolated from rice seeds.</title>
        <authorList>
            <person name="He S."/>
        </authorList>
    </citation>
    <scope>NUCLEOTIDE SEQUENCE [LARGE SCALE GENOMIC DNA]</scope>
    <source>
        <strain evidence="1 2">TD8</strain>
    </source>
</reference>
<proteinExistence type="predicted"/>
<keyword evidence="2" id="KW-1185">Reference proteome</keyword>
<dbReference type="OrthoDB" id="2352834at2"/>
<dbReference type="RefSeq" id="WP_153401169.1">
    <property type="nucleotide sequence ID" value="NZ_ML762424.1"/>
</dbReference>
<dbReference type="InterPro" id="IPR025071">
    <property type="entry name" value="DUF3939"/>
</dbReference>
<sequence>MWKKFFQKSNKIYPTKPISYDEVKDALRRYSKTLPDNIPLRVIVNDDNKVNFELLTPFLKALPEKDFYMSKETYELFEEEDKHIAFAIDHVQKAVDQYVAQKKELHVIDHDPYQKVNYYKLEQLNLITDRPNVDFYITSEEYLITRKKPQ</sequence>
<comment type="caution">
    <text evidence="1">The sequence shown here is derived from an EMBL/GenBank/DDBJ whole genome shotgun (WGS) entry which is preliminary data.</text>
</comment>
<evidence type="ECO:0000313" key="1">
    <source>
        <dbReference type="EMBL" id="KAB8139198.1"/>
    </source>
</evidence>